<dbReference type="InterPro" id="IPR009799">
    <property type="entry name" value="EthD_dom"/>
</dbReference>
<accession>A0A6A6ETA3</accession>
<dbReference type="InterPro" id="IPR011008">
    <property type="entry name" value="Dimeric_a/b-barrel"/>
</dbReference>
<evidence type="ECO:0000259" key="2">
    <source>
        <dbReference type="Pfam" id="PF07110"/>
    </source>
</evidence>
<protein>
    <recommendedName>
        <fullName evidence="2">EthD domain-containing protein</fullName>
    </recommendedName>
</protein>
<gene>
    <name evidence="3" type="ORF">K469DRAFT_745488</name>
</gene>
<feature type="domain" description="EthD" evidence="2">
    <location>
        <begin position="12"/>
        <end position="125"/>
    </location>
</feature>
<name>A0A6A6ETA3_9PEZI</name>
<comment type="similarity">
    <text evidence="1">Belongs to the tpcK family.</text>
</comment>
<evidence type="ECO:0000256" key="1">
    <source>
        <dbReference type="ARBA" id="ARBA00005986"/>
    </source>
</evidence>
<keyword evidence="4" id="KW-1185">Reference proteome</keyword>
<dbReference type="Gene3D" id="3.30.70.100">
    <property type="match status" value="1"/>
</dbReference>
<dbReference type="SUPFAM" id="SSF54909">
    <property type="entry name" value="Dimeric alpha+beta barrel"/>
    <property type="match status" value="1"/>
</dbReference>
<dbReference type="EMBL" id="ML994614">
    <property type="protein sequence ID" value="KAF2193116.1"/>
    <property type="molecule type" value="Genomic_DNA"/>
</dbReference>
<sequence>MVYSIILFCSRKPGISPAEFKDHWENKHVPLLKSVTGPHFPLAHTRRYISRSEGGAGTLVGLSAGDDRTANPPAVLVGNPEEIDWDGFAELTFKDELHFRKFFAIVNEPDAAARIREDEEMFSDSNKLKVIVVGDTRSTERD</sequence>
<organism evidence="3 4">
    <name type="scientific">Zopfia rhizophila CBS 207.26</name>
    <dbReference type="NCBI Taxonomy" id="1314779"/>
    <lineage>
        <taxon>Eukaryota</taxon>
        <taxon>Fungi</taxon>
        <taxon>Dikarya</taxon>
        <taxon>Ascomycota</taxon>
        <taxon>Pezizomycotina</taxon>
        <taxon>Dothideomycetes</taxon>
        <taxon>Dothideomycetes incertae sedis</taxon>
        <taxon>Zopfiaceae</taxon>
        <taxon>Zopfia</taxon>
    </lineage>
</organism>
<proteinExistence type="inferred from homology"/>
<dbReference type="Pfam" id="PF07110">
    <property type="entry name" value="EthD"/>
    <property type="match status" value="1"/>
</dbReference>
<evidence type="ECO:0000313" key="3">
    <source>
        <dbReference type="EMBL" id="KAF2193116.1"/>
    </source>
</evidence>
<reference evidence="3" key="1">
    <citation type="journal article" date="2020" name="Stud. Mycol.">
        <title>101 Dothideomycetes genomes: a test case for predicting lifestyles and emergence of pathogens.</title>
        <authorList>
            <person name="Haridas S."/>
            <person name="Albert R."/>
            <person name="Binder M."/>
            <person name="Bloem J."/>
            <person name="Labutti K."/>
            <person name="Salamov A."/>
            <person name="Andreopoulos B."/>
            <person name="Baker S."/>
            <person name="Barry K."/>
            <person name="Bills G."/>
            <person name="Bluhm B."/>
            <person name="Cannon C."/>
            <person name="Castanera R."/>
            <person name="Culley D."/>
            <person name="Daum C."/>
            <person name="Ezra D."/>
            <person name="Gonzalez J."/>
            <person name="Henrissat B."/>
            <person name="Kuo A."/>
            <person name="Liang C."/>
            <person name="Lipzen A."/>
            <person name="Lutzoni F."/>
            <person name="Magnuson J."/>
            <person name="Mondo S."/>
            <person name="Nolan M."/>
            <person name="Ohm R."/>
            <person name="Pangilinan J."/>
            <person name="Park H.-J."/>
            <person name="Ramirez L."/>
            <person name="Alfaro M."/>
            <person name="Sun H."/>
            <person name="Tritt A."/>
            <person name="Yoshinaga Y."/>
            <person name="Zwiers L.-H."/>
            <person name="Turgeon B."/>
            <person name="Goodwin S."/>
            <person name="Spatafora J."/>
            <person name="Crous P."/>
            <person name="Grigoriev I."/>
        </authorList>
    </citation>
    <scope>NUCLEOTIDE SEQUENCE</scope>
    <source>
        <strain evidence="3">CBS 207.26</strain>
    </source>
</reference>
<dbReference type="Proteomes" id="UP000800200">
    <property type="component" value="Unassembled WGS sequence"/>
</dbReference>
<dbReference type="GO" id="GO:0016491">
    <property type="term" value="F:oxidoreductase activity"/>
    <property type="evidence" value="ECO:0007669"/>
    <property type="project" value="InterPro"/>
</dbReference>
<dbReference type="OrthoDB" id="2519291at2759"/>
<dbReference type="AlphaFoldDB" id="A0A6A6ETA3"/>
<evidence type="ECO:0000313" key="4">
    <source>
        <dbReference type="Proteomes" id="UP000800200"/>
    </source>
</evidence>